<dbReference type="EMBL" id="JAGGNH010000009">
    <property type="protein sequence ID" value="KAJ0964234.1"/>
    <property type="molecule type" value="Genomic_DNA"/>
</dbReference>
<dbReference type="FunFam" id="3.40.605.10:FF:000004">
    <property type="entry name" value="Aldehyde dehydrogenase"/>
    <property type="match status" value="1"/>
</dbReference>
<dbReference type="Gene3D" id="3.40.309.10">
    <property type="entry name" value="Aldehyde Dehydrogenase, Chain A, domain 2"/>
    <property type="match status" value="1"/>
</dbReference>
<dbReference type="GO" id="GO:0009737">
    <property type="term" value="P:response to abscisic acid"/>
    <property type="evidence" value="ECO:0007669"/>
    <property type="project" value="UniProtKB-ARBA"/>
</dbReference>
<protein>
    <recommendedName>
        <fullName evidence="4">aldehyde dehydrogenase (NAD(+))</fullName>
        <ecNumber evidence="4">1.2.1.3</ecNumber>
    </recommendedName>
</protein>
<evidence type="ECO:0000256" key="2">
    <source>
        <dbReference type="ARBA" id="ARBA00023002"/>
    </source>
</evidence>
<accession>A0A9D5H5J4</accession>
<evidence type="ECO:0000259" key="6">
    <source>
        <dbReference type="Pfam" id="PF00171"/>
    </source>
</evidence>
<evidence type="ECO:0000313" key="8">
    <source>
        <dbReference type="EMBL" id="KAJ0964234.1"/>
    </source>
</evidence>
<dbReference type="Proteomes" id="UP001085076">
    <property type="component" value="Miscellaneous, Linkage group lg09"/>
</dbReference>
<comment type="similarity">
    <text evidence="1">Belongs to the aldehyde dehydrogenase family.</text>
</comment>
<feature type="domain" description="Aldehyde dehydrogenase" evidence="6">
    <location>
        <begin position="24"/>
        <end position="441"/>
    </location>
</feature>
<dbReference type="InterPro" id="IPR012394">
    <property type="entry name" value="Aldehyde_DH_NAD(P)"/>
</dbReference>
<gene>
    <name evidence="8" type="ORF">J5N97_029356</name>
</gene>
<dbReference type="EC" id="1.2.1.3" evidence="4"/>
<dbReference type="Gene3D" id="3.40.605.10">
    <property type="entry name" value="Aldehyde Dehydrogenase, Chain A, domain 1"/>
    <property type="match status" value="1"/>
</dbReference>
<reference evidence="8" key="2">
    <citation type="journal article" date="2022" name="Hortic Res">
        <title>The genome of Dioscorea zingiberensis sheds light on the biosynthesis, origin and evolution of the medicinally important diosgenin saponins.</title>
        <authorList>
            <person name="Li Y."/>
            <person name="Tan C."/>
            <person name="Li Z."/>
            <person name="Guo J."/>
            <person name="Li S."/>
            <person name="Chen X."/>
            <person name="Wang C."/>
            <person name="Dai X."/>
            <person name="Yang H."/>
            <person name="Song W."/>
            <person name="Hou L."/>
            <person name="Xu J."/>
            <person name="Tong Z."/>
            <person name="Xu A."/>
            <person name="Yuan X."/>
            <person name="Wang W."/>
            <person name="Yang Q."/>
            <person name="Chen L."/>
            <person name="Sun Z."/>
            <person name="Wang K."/>
            <person name="Pan B."/>
            <person name="Chen J."/>
            <person name="Bao Y."/>
            <person name="Liu F."/>
            <person name="Qi X."/>
            <person name="Gang D.R."/>
            <person name="Wen J."/>
            <person name="Li J."/>
        </authorList>
    </citation>
    <scope>NUCLEOTIDE SEQUENCE</scope>
    <source>
        <strain evidence="8">Dzin_1.0</strain>
    </source>
</reference>
<dbReference type="PANTHER" id="PTHR43570:SF17">
    <property type="entry name" value="ALDEHYDE DEHYDROGENASE FAMILY 3 MEMBER F1"/>
    <property type="match status" value="1"/>
</dbReference>
<sequence>MHCIKQGVVLGNGVVEEKMELVELEEHLQDVRETFKSGKTRSFSWRRRQLEGLLEFLHDKEKDIFKALKQDLGKHQVEAFRDEVGVLIKSVNFALSNLKKWMSPQKVHVPLSFFPASAEVLPEPLGVVLIFSSWNFPIGLALEPLIGAISAGNAMVLKTSELAPASSNLIANSIPMYLDNKAVKVIEGGQNVGEQLLEHKWDKIFFTGSERIGRIVMMKAAKHLTPVVLELGGKCPAIVDNLSNLRDRKVAVRRIVGGKWGPCCGQACIGIDYLLVEEKFAPILIDLLKSTIKRFYVDSDNISRIVNKQHFQRLCDLLNEPSVKSSIVFGGSSDYETLKVEPTILINPPLEALIMTEEIFGPLLIEFITERPKPLAIYAFTNDENLKQRIIAETSSGSITFNDTMIQYVCDGLPFGGVGLSGIGNYHGKFSFDAFSHGKAVLRRSFLIEFVCRLSCPPLWTSIEYSTTRSPSLRLLLRRRLHRDLTSSVMGDNVKEIKKEEEKPKTEPVAVVVESSPVLQPPEKPLPGDCCGSGCVRCVWDVYYEELEAYNKSLALVSSDAKKQ</sequence>
<dbReference type="GO" id="GO:0005737">
    <property type="term" value="C:cytoplasm"/>
    <property type="evidence" value="ECO:0007669"/>
    <property type="project" value="TreeGrafter"/>
</dbReference>
<dbReference type="InterPro" id="IPR019180">
    <property type="entry name" value="Oxidoreductase-like_N"/>
</dbReference>
<dbReference type="Pfam" id="PF00171">
    <property type="entry name" value="Aldedh"/>
    <property type="match status" value="1"/>
</dbReference>
<comment type="caution">
    <text evidence="8">The sequence shown here is derived from an EMBL/GenBank/DDBJ whole genome shotgun (WGS) entry which is preliminary data.</text>
</comment>
<dbReference type="GO" id="GO:0004029">
    <property type="term" value="F:aldehyde dehydrogenase (NAD+) activity"/>
    <property type="evidence" value="ECO:0007669"/>
    <property type="project" value="UniProtKB-EC"/>
</dbReference>
<dbReference type="InterPro" id="IPR016161">
    <property type="entry name" value="Ald_DH/histidinol_DH"/>
</dbReference>
<dbReference type="InterPro" id="IPR015590">
    <property type="entry name" value="Aldehyde_DH_dom"/>
</dbReference>
<dbReference type="InterPro" id="IPR016162">
    <property type="entry name" value="Ald_DH_N"/>
</dbReference>
<dbReference type="InterPro" id="IPR016163">
    <property type="entry name" value="Ald_DH_C"/>
</dbReference>
<dbReference type="FunFam" id="3.40.309.10:FF:000003">
    <property type="entry name" value="Aldehyde dehydrogenase"/>
    <property type="match status" value="1"/>
</dbReference>
<evidence type="ECO:0000256" key="1">
    <source>
        <dbReference type="ARBA" id="ARBA00009986"/>
    </source>
</evidence>
<organism evidence="8 9">
    <name type="scientific">Dioscorea zingiberensis</name>
    <dbReference type="NCBI Taxonomy" id="325984"/>
    <lineage>
        <taxon>Eukaryota</taxon>
        <taxon>Viridiplantae</taxon>
        <taxon>Streptophyta</taxon>
        <taxon>Embryophyta</taxon>
        <taxon>Tracheophyta</taxon>
        <taxon>Spermatophyta</taxon>
        <taxon>Magnoliopsida</taxon>
        <taxon>Liliopsida</taxon>
        <taxon>Dioscoreales</taxon>
        <taxon>Dioscoreaceae</taxon>
        <taxon>Dioscorea</taxon>
    </lineage>
</organism>
<proteinExistence type="inferred from homology"/>
<evidence type="ECO:0000256" key="4">
    <source>
        <dbReference type="ARBA" id="ARBA00024226"/>
    </source>
</evidence>
<reference evidence="8" key="1">
    <citation type="submission" date="2021-03" db="EMBL/GenBank/DDBJ databases">
        <authorList>
            <person name="Li Z."/>
            <person name="Yang C."/>
        </authorList>
    </citation>
    <scope>NUCLEOTIDE SEQUENCE</scope>
    <source>
        <strain evidence="8">Dzin_1.0</strain>
        <tissue evidence="8">Leaf</tissue>
    </source>
</reference>
<dbReference type="Pfam" id="PF09791">
    <property type="entry name" value="Oxidored-like"/>
    <property type="match status" value="1"/>
</dbReference>
<evidence type="ECO:0000259" key="7">
    <source>
        <dbReference type="Pfam" id="PF09791"/>
    </source>
</evidence>
<dbReference type="SUPFAM" id="SSF53720">
    <property type="entry name" value="ALDH-like"/>
    <property type="match status" value="1"/>
</dbReference>
<keyword evidence="2" id="KW-0560">Oxidoreductase</keyword>
<keyword evidence="3" id="KW-0520">NAD</keyword>
<feature type="domain" description="Oxidoreductase-like" evidence="7">
    <location>
        <begin position="520"/>
        <end position="555"/>
    </location>
</feature>
<dbReference type="GO" id="GO:0006081">
    <property type="term" value="P:aldehyde metabolic process"/>
    <property type="evidence" value="ECO:0007669"/>
    <property type="project" value="InterPro"/>
</dbReference>
<dbReference type="OrthoDB" id="440325at2759"/>
<dbReference type="AlphaFoldDB" id="A0A9D5H5J4"/>
<keyword evidence="9" id="KW-1185">Reference proteome</keyword>
<dbReference type="PANTHER" id="PTHR43570">
    <property type="entry name" value="ALDEHYDE DEHYDROGENASE"/>
    <property type="match status" value="1"/>
</dbReference>
<evidence type="ECO:0000256" key="5">
    <source>
        <dbReference type="ARBA" id="ARBA00049194"/>
    </source>
</evidence>
<evidence type="ECO:0000313" key="9">
    <source>
        <dbReference type="Proteomes" id="UP001085076"/>
    </source>
</evidence>
<evidence type="ECO:0000256" key="3">
    <source>
        <dbReference type="ARBA" id="ARBA00023027"/>
    </source>
</evidence>
<name>A0A9D5H5J4_9LILI</name>
<comment type="catalytic activity">
    <reaction evidence="5">
        <text>an aldehyde + NAD(+) + H2O = a carboxylate + NADH + 2 H(+)</text>
        <dbReference type="Rhea" id="RHEA:16185"/>
        <dbReference type="ChEBI" id="CHEBI:15377"/>
        <dbReference type="ChEBI" id="CHEBI:15378"/>
        <dbReference type="ChEBI" id="CHEBI:17478"/>
        <dbReference type="ChEBI" id="CHEBI:29067"/>
        <dbReference type="ChEBI" id="CHEBI:57540"/>
        <dbReference type="ChEBI" id="CHEBI:57945"/>
        <dbReference type="EC" id="1.2.1.3"/>
    </reaction>
</comment>